<evidence type="ECO:0000313" key="4">
    <source>
        <dbReference type="Proteomes" id="UP000215914"/>
    </source>
</evidence>
<dbReference type="EMBL" id="MNCJ02000322">
    <property type="protein sequence ID" value="KAF5799404.1"/>
    <property type="molecule type" value="Genomic_DNA"/>
</dbReference>
<keyword evidence="1" id="KW-0732">Signal</keyword>
<reference evidence="2" key="3">
    <citation type="submission" date="2020-06" db="EMBL/GenBank/DDBJ databases">
        <title>Helianthus annuus Genome sequencing and assembly Release 2.</title>
        <authorList>
            <person name="Gouzy J."/>
            <person name="Langlade N."/>
            <person name="Munos S."/>
        </authorList>
    </citation>
    <scope>NUCLEOTIDE SEQUENCE</scope>
    <source>
        <tissue evidence="2">Leaves</tissue>
    </source>
</reference>
<keyword evidence="4" id="KW-1185">Reference proteome</keyword>
<protein>
    <recommendedName>
        <fullName evidence="5">Transmembrane protein</fullName>
    </recommendedName>
</protein>
<accession>A0A251UBM3</accession>
<proteinExistence type="predicted"/>
<dbReference type="Proteomes" id="UP000215914">
    <property type="component" value="Chromosome 7"/>
</dbReference>
<gene>
    <name evidence="3" type="ORF">HannXRQ_Chr07g0196531</name>
    <name evidence="2" type="ORF">HanXRQr2_Chr07g0304171</name>
</gene>
<feature type="chain" id="PRO_5012625990" description="Transmembrane protein" evidence="1">
    <location>
        <begin position="18"/>
        <end position="57"/>
    </location>
</feature>
<evidence type="ECO:0008006" key="5">
    <source>
        <dbReference type="Google" id="ProtNLM"/>
    </source>
</evidence>
<reference evidence="3" key="2">
    <citation type="submission" date="2017-02" db="EMBL/GenBank/DDBJ databases">
        <title>Sunflower complete genome.</title>
        <authorList>
            <person name="Langlade N."/>
            <person name="Munos S."/>
        </authorList>
    </citation>
    <scope>NUCLEOTIDE SEQUENCE [LARGE SCALE GENOMIC DNA]</scope>
    <source>
        <tissue evidence="3">Leaves</tissue>
    </source>
</reference>
<organism evidence="3 4">
    <name type="scientific">Helianthus annuus</name>
    <name type="common">Common sunflower</name>
    <dbReference type="NCBI Taxonomy" id="4232"/>
    <lineage>
        <taxon>Eukaryota</taxon>
        <taxon>Viridiplantae</taxon>
        <taxon>Streptophyta</taxon>
        <taxon>Embryophyta</taxon>
        <taxon>Tracheophyta</taxon>
        <taxon>Spermatophyta</taxon>
        <taxon>Magnoliopsida</taxon>
        <taxon>eudicotyledons</taxon>
        <taxon>Gunneridae</taxon>
        <taxon>Pentapetalae</taxon>
        <taxon>asterids</taxon>
        <taxon>campanulids</taxon>
        <taxon>Asterales</taxon>
        <taxon>Asteraceae</taxon>
        <taxon>Asteroideae</taxon>
        <taxon>Heliantheae alliance</taxon>
        <taxon>Heliantheae</taxon>
        <taxon>Helianthus</taxon>
    </lineage>
</organism>
<dbReference type="EMBL" id="CM007896">
    <property type="protein sequence ID" value="OTG20747.1"/>
    <property type="molecule type" value="Genomic_DNA"/>
</dbReference>
<dbReference type="Gramene" id="mRNA:HanXRQr2_Chr07g0304171">
    <property type="protein sequence ID" value="CDS:HanXRQr2_Chr07g0304171.1"/>
    <property type="gene ID" value="HanXRQr2_Chr07g0304171"/>
</dbReference>
<reference evidence="2 4" key="1">
    <citation type="journal article" date="2017" name="Nature">
        <title>The sunflower genome provides insights into oil metabolism, flowering and Asterid evolution.</title>
        <authorList>
            <person name="Badouin H."/>
            <person name="Gouzy J."/>
            <person name="Grassa C.J."/>
            <person name="Murat F."/>
            <person name="Staton S.E."/>
            <person name="Cottret L."/>
            <person name="Lelandais-Briere C."/>
            <person name="Owens G.L."/>
            <person name="Carrere S."/>
            <person name="Mayjonade B."/>
            <person name="Legrand L."/>
            <person name="Gill N."/>
            <person name="Kane N.C."/>
            <person name="Bowers J.E."/>
            <person name="Hubner S."/>
            <person name="Bellec A."/>
            <person name="Berard A."/>
            <person name="Berges H."/>
            <person name="Blanchet N."/>
            <person name="Boniface M.C."/>
            <person name="Brunel D."/>
            <person name="Catrice O."/>
            <person name="Chaidir N."/>
            <person name="Claudel C."/>
            <person name="Donnadieu C."/>
            <person name="Faraut T."/>
            <person name="Fievet G."/>
            <person name="Helmstetter N."/>
            <person name="King M."/>
            <person name="Knapp S.J."/>
            <person name="Lai Z."/>
            <person name="Le Paslier M.C."/>
            <person name="Lippi Y."/>
            <person name="Lorenzon L."/>
            <person name="Mandel J.R."/>
            <person name="Marage G."/>
            <person name="Marchand G."/>
            <person name="Marquand E."/>
            <person name="Bret-Mestries E."/>
            <person name="Morien E."/>
            <person name="Nambeesan S."/>
            <person name="Nguyen T."/>
            <person name="Pegot-Espagnet P."/>
            <person name="Pouilly N."/>
            <person name="Raftis F."/>
            <person name="Sallet E."/>
            <person name="Schiex T."/>
            <person name="Thomas J."/>
            <person name="Vandecasteele C."/>
            <person name="Vares D."/>
            <person name="Vear F."/>
            <person name="Vautrin S."/>
            <person name="Crespi M."/>
            <person name="Mangin B."/>
            <person name="Burke J.M."/>
            <person name="Salse J."/>
            <person name="Munos S."/>
            <person name="Vincourt P."/>
            <person name="Rieseberg L.H."/>
            <person name="Langlade N.B."/>
        </authorList>
    </citation>
    <scope>NUCLEOTIDE SEQUENCE [LARGE SCALE GENOMIC DNA]</scope>
    <source>
        <strain evidence="4">cv. SF193</strain>
        <tissue evidence="2">Leaves</tissue>
    </source>
</reference>
<name>A0A251UBM3_HELAN</name>
<evidence type="ECO:0000256" key="1">
    <source>
        <dbReference type="SAM" id="SignalP"/>
    </source>
</evidence>
<feature type="signal peptide" evidence="1">
    <location>
        <begin position="1"/>
        <end position="17"/>
    </location>
</feature>
<evidence type="ECO:0000313" key="3">
    <source>
        <dbReference type="EMBL" id="OTG20747.1"/>
    </source>
</evidence>
<evidence type="ECO:0000313" key="2">
    <source>
        <dbReference type="EMBL" id="KAF5799404.1"/>
    </source>
</evidence>
<sequence>MMFSLSLSLISHQICYLSLISHQINFDGDGGCGDGFHGDGGERWVVVVGLTVTMTVG</sequence>
<dbReference type="InParanoid" id="A0A251UBM3"/>
<dbReference type="AlphaFoldDB" id="A0A251UBM3"/>